<reference evidence="7 8" key="1">
    <citation type="submission" date="2023-04" db="EMBL/GenBank/DDBJ databases">
        <title>Genome sequence of Halobacillus naozhouensis KACC 21980.</title>
        <authorList>
            <person name="Kim S."/>
            <person name="Heo J."/>
            <person name="Kwon S.-W."/>
        </authorList>
    </citation>
    <scope>NUCLEOTIDE SEQUENCE [LARGE SCALE GENOMIC DNA]</scope>
    <source>
        <strain evidence="7 8">KCTC 13234</strain>
    </source>
</reference>
<evidence type="ECO:0000256" key="1">
    <source>
        <dbReference type="ARBA" id="ARBA00010165"/>
    </source>
</evidence>
<evidence type="ECO:0000256" key="2">
    <source>
        <dbReference type="ARBA" id="ARBA00022679"/>
    </source>
</evidence>
<keyword evidence="2 7" id="KW-0808">Transferase</keyword>
<dbReference type="InterPro" id="IPR004119">
    <property type="entry name" value="EcKL"/>
</dbReference>
<dbReference type="SUPFAM" id="SSF56112">
    <property type="entry name" value="Protein kinase-like (PK-like)"/>
    <property type="match status" value="1"/>
</dbReference>
<keyword evidence="6" id="KW-0812">Transmembrane</keyword>
<dbReference type="Gene3D" id="3.90.1200.10">
    <property type="match status" value="1"/>
</dbReference>
<proteinExistence type="inferred from homology"/>
<keyword evidence="3" id="KW-0547">Nucleotide-binding</keyword>
<dbReference type="PANTHER" id="PTHR34273">
    <property type="entry name" value="METHYLTHIORIBOSE KINASE"/>
    <property type="match status" value="1"/>
</dbReference>
<keyword evidence="8" id="KW-1185">Reference proteome</keyword>
<evidence type="ECO:0000256" key="3">
    <source>
        <dbReference type="ARBA" id="ARBA00022741"/>
    </source>
</evidence>
<comment type="similarity">
    <text evidence="1">Belongs to the methylthioribose kinase family.</text>
</comment>
<name>A0ABY8IW94_9BACI</name>
<protein>
    <submittedName>
        <fullName evidence="7">S-methyl-5-thioribose kinase</fullName>
        <ecNumber evidence="7">2.7.1.100</ecNumber>
    </submittedName>
</protein>
<dbReference type="NCBIfam" id="TIGR01767">
    <property type="entry name" value="MTRK"/>
    <property type="match status" value="1"/>
</dbReference>
<dbReference type="Gene3D" id="3.30.200.20">
    <property type="entry name" value="Phosphorylase Kinase, domain 1"/>
    <property type="match status" value="1"/>
</dbReference>
<feature type="transmembrane region" description="Helical" evidence="6">
    <location>
        <begin position="253"/>
        <end position="274"/>
    </location>
</feature>
<evidence type="ECO:0000313" key="7">
    <source>
        <dbReference type="EMBL" id="WFT74475.1"/>
    </source>
</evidence>
<dbReference type="PIRSF" id="PIRSF031134">
    <property type="entry name" value="MTRK"/>
    <property type="match status" value="1"/>
</dbReference>
<keyword evidence="5" id="KW-0067">ATP-binding</keyword>
<keyword evidence="6" id="KW-1133">Transmembrane helix</keyword>
<evidence type="ECO:0000256" key="6">
    <source>
        <dbReference type="SAM" id="Phobius"/>
    </source>
</evidence>
<evidence type="ECO:0000313" key="8">
    <source>
        <dbReference type="Proteomes" id="UP001221597"/>
    </source>
</evidence>
<dbReference type="GO" id="GO:0046522">
    <property type="term" value="F:S-methyl-5-thioribose kinase activity"/>
    <property type="evidence" value="ECO:0007669"/>
    <property type="project" value="UniProtKB-EC"/>
</dbReference>
<dbReference type="EC" id="2.7.1.100" evidence="7"/>
<dbReference type="RefSeq" id="WP_283076472.1">
    <property type="nucleotide sequence ID" value="NZ_CP121671.1"/>
</dbReference>
<dbReference type="Proteomes" id="UP001221597">
    <property type="component" value="Chromosome"/>
</dbReference>
<dbReference type="InterPro" id="IPR009212">
    <property type="entry name" value="Methylthioribose_kinase"/>
</dbReference>
<keyword evidence="4 7" id="KW-0418">Kinase</keyword>
<gene>
    <name evidence="7" type="primary">mtnK</name>
    <name evidence="7" type="ORF">P9989_19310</name>
</gene>
<dbReference type="Pfam" id="PF02958">
    <property type="entry name" value="EcKL"/>
    <property type="match status" value="1"/>
</dbReference>
<accession>A0ABY8IW94</accession>
<dbReference type="EMBL" id="CP121671">
    <property type="protein sequence ID" value="WFT74475.1"/>
    <property type="molecule type" value="Genomic_DNA"/>
</dbReference>
<evidence type="ECO:0000256" key="5">
    <source>
        <dbReference type="ARBA" id="ARBA00022840"/>
    </source>
</evidence>
<sequence>MEDYRKLTTMEVVEYVKTIPGLFPKQAELTCREVGGGDLNLFFRVQERENKNNSVILKQALPFTRTWGPSWPLNYDWIRVEYETLSIQNELCGDLVPNVYHFDKKLSLIIMEDLSTYHILKKGFNVQNCYHYLPKHIGTFLARTLFLTSDFGAASEERQRFKTQFQNEAMRRISEEINFTYPFTEHQADCFDPLIKASLSEIYYNDELKAEIEKIKHQFTSNKQALIHGNLHIGNIMVTDNDTKVINAEFASYGPMGFDIGVFIANVLMAYVCIGKDKHMAYKNYLLDLIQAVWDEFEGAFRQLSEQPGNDTLMLTNPNRFLSTLLHDSLGFAGCELMRRVIGTSCAEDLERIENDETRATVETFALFIGQHLVLKRNHVQNLNELILSLQQLENSNGQRDSIV</sequence>
<keyword evidence="6" id="KW-0472">Membrane</keyword>
<dbReference type="InterPro" id="IPR011009">
    <property type="entry name" value="Kinase-like_dom_sf"/>
</dbReference>
<evidence type="ECO:0000256" key="4">
    <source>
        <dbReference type="ARBA" id="ARBA00022777"/>
    </source>
</evidence>
<organism evidence="7 8">
    <name type="scientific">Halobacillus naozhouensis</name>
    <dbReference type="NCBI Taxonomy" id="554880"/>
    <lineage>
        <taxon>Bacteria</taxon>
        <taxon>Bacillati</taxon>
        <taxon>Bacillota</taxon>
        <taxon>Bacilli</taxon>
        <taxon>Bacillales</taxon>
        <taxon>Bacillaceae</taxon>
        <taxon>Halobacillus</taxon>
    </lineage>
</organism>
<dbReference type="PANTHER" id="PTHR34273:SF2">
    <property type="entry name" value="METHYLTHIORIBOSE KINASE"/>
    <property type="match status" value="1"/>
</dbReference>